<dbReference type="CDD" id="cd00609">
    <property type="entry name" value="AAT_like"/>
    <property type="match status" value="1"/>
</dbReference>
<evidence type="ECO:0000256" key="3">
    <source>
        <dbReference type="ARBA" id="ARBA00022898"/>
    </source>
</evidence>
<keyword evidence="8" id="KW-0808">Transferase</keyword>
<dbReference type="RefSeq" id="WP_084092615.1">
    <property type="nucleotide sequence ID" value="NZ_FWXD01000031.1"/>
</dbReference>
<dbReference type="InterPro" id="IPR036390">
    <property type="entry name" value="WH_DNA-bd_sf"/>
</dbReference>
<evidence type="ECO:0000313" key="8">
    <source>
        <dbReference type="EMBL" id="SMC29202.1"/>
    </source>
</evidence>
<dbReference type="AlphaFoldDB" id="A0A1W1XZ83"/>
<keyword evidence="4" id="KW-0805">Transcription regulation</keyword>
<dbReference type="GO" id="GO:0003677">
    <property type="term" value="F:DNA binding"/>
    <property type="evidence" value="ECO:0007669"/>
    <property type="project" value="UniProtKB-KW"/>
</dbReference>
<dbReference type="InterPro" id="IPR015421">
    <property type="entry name" value="PyrdxlP-dep_Trfase_major"/>
</dbReference>
<dbReference type="GO" id="GO:0008483">
    <property type="term" value="F:transaminase activity"/>
    <property type="evidence" value="ECO:0007669"/>
    <property type="project" value="UniProtKB-KW"/>
</dbReference>
<dbReference type="STRING" id="1121001.SAMN02745857_03674"/>
<keyword evidence="3" id="KW-0663">Pyridoxal phosphate</keyword>
<dbReference type="Pfam" id="PF00155">
    <property type="entry name" value="Aminotran_1_2"/>
    <property type="match status" value="1"/>
</dbReference>
<organism evidence="8 9">
    <name type="scientific">Andreprevotia lacus DSM 23236</name>
    <dbReference type="NCBI Taxonomy" id="1121001"/>
    <lineage>
        <taxon>Bacteria</taxon>
        <taxon>Pseudomonadati</taxon>
        <taxon>Pseudomonadota</taxon>
        <taxon>Betaproteobacteria</taxon>
        <taxon>Neisseriales</taxon>
        <taxon>Chitinibacteraceae</taxon>
        <taxon>Andreprevotia</taxon>
    </lineage>
</organism>
<dbReference type="Proteomes" id="UP000192761">
    <property type="component" value="Unassembled WGS sequence"/>
</dbReference>
<dbReference type="InterPro" id="IPR036388">
    <property type="entry name" value="WH-like_DNA-bd_sf"/>
</dbReference>
<evidence type="ECO:0000256" key="6">
    <source>
        <dbReference type="ARBA" id="ARBA00023163"/>
    </source>
</evidence>
<accession>A0A1W1XZ83</accession>
<dbReference type="SMART" id="SM00345">
    <property type="entry name" value="HTH_GNTR"/>
    <property type="match status" value="1"/>
</dbReference>
<keyword evidence="6" id="KW-0804">Transcription</keyword>
<dbReference type="EMBL" id="FWXD01000031">
    <property type="protein sequence ID" value="SMC29202.1"/>
    <property type="molecule type" value="Genomic_DNA"/>
</dbReference>
<evidence type="ECO:0000313" key="9">
    <source>
        <dbReference type="Proteomes" id="UP000192761"/>
    </source>
</evidence>
<dbReference type="InterPro" id="IPR015424">
    <property type="entry name" value="PyrdxlP-dep_Trfase"/>
</dbReference>
<comment type="similarity">
    <text evidence="1">In the C-terminal section; belongs to the class-I pyridoxal-phosphate-dependent aminotransferase family.</text>
</comment>
<evidence type="ECO:0000259" key="7">
    <source>
        <dbReference type="PROSITE" id="PS50949"/>
    </source>
</evidence>
<keyword evidence="5 8" id="KW-0238">DNA-binding</keyword>
<dbReference type="InterPro" id="IPR004839">
    <property type="entry name" value="Aminotransferase_I/II_large"/>
</dbReference>
<keyword evidence="9" id="KW-1185">Reference proteome</keyword>
<gene>
    <name evidence="8" type="ORF">SAMN02745857_03674</name>
</gene>
<dbReference type="GO" id="GO:0030170">
    <property type="term" value="F:pyridoxal phosphate binding"/>
    <property type="evidence" value="ECO:0007669"/>
    <property type="project" value="InterPro"/>
</dbReference>
<dbReference type="GO" id="GO:0003700">
    <property type="term" value="F:DNA-binding transcription factor activity"/>
    <property type="evidence" value="ECO:0007669"/>
    <property type="project" value="InterPro"/>
</dbReference>
<dbReference type="SUPFAM" id="SSF46785">
    <property type="entry name" value="Winged helix' DNA-binding domain"/>
    <property type="match status" value="1"/>
</dbReference>
<evidence type="ECO:0000256" key="2">
    <source>
        <dbReference type="ARBA" id="ARBA00021531"/>
    </source>
</evidence>
<dbReference type="Pfam" id="PF00392">
    <property type="entry name" value="GntR"/>
    <property type="match status" value="1"/>
</dbReference>
<dbReference type="OrthoDB" id="9804020at2"/>
<feature type="domain" description="HTH gntR-type" evidence="7">
    <location>
        <begin position="3"/>
        <end position="71"/>
    </location>
</feature>
<proteinExistence type="inferred from homology"/>
<evidence type="ECO:0000256" key="4">
    <source>
        <dbReference type="ARBA" id="ARBA00023015"/>
    </source>
</evidence>
<dbReference type="CDD" id="cd07377">
    <property type="entry name" value="WHTH_GntR"/>
    <property type="match status" value="1"/>
</dbReference>
<dbReference type="InterPro" id="IPR051446">
    <property type="entry name" value="HTH_trans_reg/aminotransferase"/>
</dbReference>
<dbReference type="Gene3D" id="3.40.640.10">
    <property type="entry name" value="Type I PLP-dependent aspartate aminotransferase-like (Major domain)"/>
    <property type="match status" value="1"/>
</dbReference>
<dbReference type="PANTHER" id="PTHR46577:SF1">
    <property type="entry name" value="HTH-TYPE TRANSCRIPTIONAL REGULATORY PROTEIN GABR"/>
    <property type="match status" value="1"/>
</dbReference>
<evidence type="ECO:0000256" key="5">
    <source>
        <dbReference type="ARBA" id="ARBA00023125"/>
    </source>
</evidence>
<keyword evidence="8" id="KW-0032">Aminotransferase</keyword>
<protein>
    <recommendedName>
        <fullName evidence="2">Putative 8-amino-7-oxononanoate synthase</fullName>
    </recommendedName>
</protein>
<dbReference type="Gene3D" id="1.10.10.10">
    <property type="entry name" value="Winged helix-like DNA-binding domain superfamily/Winged helix DNA-binding domain"/>
    <property type="match status" value="1"/>
</dbReference>
<name>A0A1W1XZ83_9NEIS</name>
<dbReference type="PROSITE" id="PS50949">
    <property type="entry name" value="HTH_GNTR"/>
    <property type="match status" value="1"/>
</dbReference>
<reference evidence="8 9" key="1">
    <citation type="submission" date="2017-04" db="EMBL/GenBank/DDBJ databases">
        <authorList>
            <person name="Afonso C.L."/>
            <person name="Miller P.J."/>
            <person name="Scott M.A."/>
            <person name="Spackman E."/>
            <person name="Goraichik I."/>
            <person name="Dimitrov K.M."/>
            <person name="Suarez D.L."/>
            <person name="Swayne D.E."/>
        </authorList>
    </citation>
    <scope>NUCLEOTIDE SEQUENCE [LARGE SCALE GENOMIC DNA]</scope>
    <source>
        <strain evidence="8 9">DSM 23236</strain>
    </source>
</reference>
<dbReference type="InterPro" id="IPR000524">
    <property type="entry name" value="Tscrpt_reg_HTH_GntR"/>
</dbReference>
<dbReference type="SUPFAM" id="SSF53383">
    <property type="entry name" value="PLP-dependent transferases"/>
    <property type="match status" value="1"/>
</dbReference>
<dbReference type="PANTHER" id="PTHR46577">
    <property type="entry name" value="HTH-TYPE TRANSCRIPTIONAL REGULATORY PROTEIN GABR"/>
    <property type="match status" value="1"/>
</dbReference>
<sequence length="445" mass="48776">MAPPVYSTLVERLANDIRHGHLPPGTLLPTHRQLAEQHGIAVATASRAYKALQDMGLVIGETGRGTYVRDRLLQRDWDPQDEARHNRHTADLSFNHPHDDEQAALLRDGLRQLAAGGDLAALLHQQPPGGRPHERDIVRQFLVTRGIAAHRDQVFIVNGAQQGLDIAVRALLPSGMHIAVDALTYPGIKMIADAQRLPLASVPCSNDGPDLAALGQLCRQGRIGLIYAMPGMHNPLGWVLNLAQREQLVAIARRHDCVLIEDASYAFLAGDNTPVLATLAPERTVYVSSLSKSVASGLRFGFMVVPAACSKSIKQQLRANTWSLPSLTTALACLWLQDGTVAHLEQKRREDARLRQAMARDILHGLDCQSHPNALFLWLRLPAELRMDRIATELALRNIAVSKADAYATTRHAPHALRLGLSSLPHAALADALREVREVIDTYPI</sequence>
<evidence type="ECO:0000256" key="1">
    <source>
        <dbReference type="ARBA" id="ARBA00005384"/>
    </source>
</evidence>